<dbReference type="SUPFAM" id="SSF159713">
    <property type="entry name" value="Dhaf3308-like"/>
    <property type="match status" value="1"/>
</dbReference>
<dbReference type="AlphaFoldDB" id="A0A1E3UD62"/>
<organism evidence="2 3">
    <name type="scientific">Eisenbergiella tayi</name>
    <dbReference type="NCBI Taxonomy" id="1432052"/>
    <lineage>
        <taxon>Bacteria</taxon>
        <taxon>Bacillati</taxon>
        <taxon>Bacillota</taxon>
        <taxon>Clostridia</taxon>
        <taxon>Lachnospirales</taxon>
        <taxon>Lachnospiraceae</taxon>
        <taxon>Eisenbergiella</taxon>
    </lineage>
</organism>
<dbReference type="InterPro" id="IPR007161">
    <property type="entry name" value="DUF364"/>
</dbReference>
<name>A0A1E3UD62_9FIRM</name>
<protein>
    <recommendedName>
        <fullName evidence="1">Putative heavy-metal chelation domain-containing protein</fullName>
    </recommendedName>
</protein>
<evidence type="ECO:0000313" key="2">
    <source>
        <dbReference type="EMBL" id="ODR47938.1"/>
    </source>
</evidence>
<comment type="caution">
    <text evidence="2">The sequence shown here is derived from an EMBL/GenBank/DDBJ whole genome shotgun (WGS) entry which is preliminary data.</text>
</comment>
<accession>A0A1E3UD62</accession>
<sequence>MKQYKNVNELWGAIVNGDMDPSVSDFFVTGASYIYQTTQFPNSINKYHNYYLLLRVGTYFGACSHVPEQLGIEAGREFSGKSLKSCVIDPRLPVRIAAMDAYLGTVYPHERQCSDAVELPGGTPAEKADFRDNLIADIANIEQGMRIALIGVVNPLIAAIRKRGGTCLPCDLQMERTQWGDPVEKDMEKVLDSADGVICTGMPLSNGTFDRVVERVLERNIPLTVYAQTGSAVAARFVGNGITSLLAESFPFSQFSANATRVFCYKG</sequence>
<evidence type="ECO:0000259" key="1">
    <source>
        <dbReference type="Pfam" id="PF04016"/>
    </source>
</evidence>
<dbReference type="Gene3D" id="3.40.50.11590">
    <property type="match status" value="1"/>
</dbReference>
<gene>
    <name evidence="2" type="ORF">BEI59_21450</name>
</gene>
<evidence type="ECO:0000313" key="3">
    <source>
        <dbReference type="Proteomes" id="UP000094271"/>
    </source>
</evidence>
<dbReference type="RefSeq" id="WP_069431918.1">
    <property type="nucleotide sequence ID" value="NZ_MEHA01000018.1"/>
</dbReference>
<dbReference type="OrthoDB" id="6017773at2"/>
<proteinExistence type="predicted"/>
<reference evidence="2 3" key="1">
    <citation type="submission" date="2016-08" db="EMBL/GenBank/DDBJ databases">
        <authorList>
            <person name="Seilhamer J.J."/>
        </authorList>
    </citation>
    <scope>NUCLEOTIDE SEQUENCE [LARGE SCALE GENOMIC DNA]</scope>
    <source>
        <strain evidence="2 3">NML150140-1</strain>
    </source>
</reference>
<feature type="domain" description="Putative heavy-metal chelation" evidence="1">
    <location>
        <begin position="137"/>
        <end position="219"/>
    </location>
</feature>
<dbReference type="EMBL" id="MEHA01000018">
    <property type="protein sequence ID" value="ODR47938.1"/>
    <property type="molecule type" value="Genomic_DNA"/>
</dbReference>
<dbReference type="Pfam" id="PF04016">
    <property type="entry name" value="DUF364"/>
    <property type="match status" value="1"/>
</dbReference>
<dbReference type="Proteomes" id="UP000094271">
    <property type="component" value="Unassembled WGS sequence"/>
</dbReference>